<dbReference type="PANTHER" id="PTHR43721">
    <property type="entry name" value="ELONGATION FACTOR TU-RELATED"/>
    <property type="match status" value="1"/>
</dbReference>
<evidence type="ECO:0000313" key="5">
    <source>
        <dbReference type="Proteomes" id="UP001500467"/>
    </source>
</evidence>
<dbReference type="Gene3D" id="1.10.10.2770">
    <property type="match status" value="1"/>
</dbReference>
<dbReference type="InterPro" id="IPR050055">
    <property type="entry name" value="EF-Tu_GTPase"/>
</dbReference>
<keyword evidence="5" id="KW-1185">Reference proteome</keyword>
<dbReference type="Pfam" id="PF09107">
    <property type="entry name" value="WHD_3rd_SelB"/>
    <property type="match status" value="1"/>
</dbReference>
<organism evidence="4 5">
    <name type="scientific">Prauserella alba</name>
    <dbReference type="NCBI Taxonomy" id="176898"/>
    <lineage>
        <taxon>Bacteria</taxon>
        <taxon>Bacillati</taxon>
        <taxon>Actinomycetota</taxon>
        <taxon>Actinomycetes</taxon>
        <taxon>Pseudonocardiales</taxon>
        <taxon>Pseudonocardiaceae</taxon>
        <taxon>Prauserella</taxon>
    </lineage>
</organism>
<feature type="region of interest" description="Disordered" evidence="2">
    <location>
        <begin position="333"/>
        <end position="359"/>
    </location>
</feature>
<dbReference type="RefSeq" id="WP_253854583.1">
    <property type="nucleotide sequence ID" value="NZ_BAAALM010000002.1"/>
</dbReference>
<keyword evidence="4" id="KW-0648">Protein biosynthesis</keyword>
<dbReference type="InterPro" id="IPR015191">
    <property type="entry name" value="SelB_WHD4"/>
</dbReference>
<dbReference type="Pfam" id="PF00009">
    <property type="entry name" value="GTP_EFTU"/>
    <property type="match status" value="1"/>
</dbReference>
<gene>
    <name evidence="4" type="primary">selB</name>
    <name evidence="4" type="ORF">GCM10009675_02650</name>
</gene>
<dbReference type="Gene3D" id="2.40.30.10">
    <property type="entry name" value="Translation factors"/>
    <property type="match status" value="1"/>
</dbReference>
<evidence type="ECO:0000256" key="1">
    <source>
        <dbReference type="ARBA" id="ARBA00023134"/>
    </source>
</evidence>
<dbReference type="PROSITE" id="PS51722">
    <property type="entry name" value="G_TR_2"/>
    <property type="match status" value="1"/>
</dbReference>
<keyword evidence="1" id="KW-0342">GTP-binding</keyword>
<dbReference type="Gene3D" id="1.10.10.10">
    <property type="entry name" value="Winged helix-like DNA-binding domain superfamily/Winged helix DNA-binding domain"/>
    <property type="match status" value="1"/>
</dbReference>
<keyword evidence="1" id="KW-0547">Nucleotide-binding</keyword>
<dbReference type="EMBL" id="BAAALM010000002">
    <property type="protein sequence ID" value="GAA1191727.1"/>
    <property type="molecule type" value="Genomic_DNA"/>
</dbReference>
<name>A0ABN1V2M4_9PSEU</name>
<proteinExistence type="predicted"/>
<dbReference type="Gene3D" id="3.40.50.300">
    <property type="entry name" value="P-loop containing nucleotide triphosphate hydrolases"/>
    <property type="match status" value="1"/>
</dbReference>
<dbReference type="InterPro" id="IPR027417">
    <property type="entry name" value="P-loop_NTPase"/>
</dbReference>
<dbReference type="InterPro" id="IPR036388">
    <property type="entry name" value="WH-like_DNA-bd_sf"/>
</dbReference>
<dbReference type="SUPFAM" id="SSF50447">
    <property type="entry name" value="Translation proteins"/>
    <property type="match status" value="1"/>
</dbReference>
<protein>
    <submittedName>
        <fullName evidence="4">Selenocysteine-specific translation elongation factor</fullName>
    </submittedName>
</protein>
<dbReference type="Pfam" id="PF25461">
    <property type="entry name" value="Beta-barrel_SelB"/>
    <property type="match status" value="1"/>
</dbReference>
<dbReference type="PANTHER" id="PTHR43721:SF22">
    <property type="entry name" value="ELONGATION FACTOR TU, MITOCHONDRIAL"/>
    <property type="match status" value="1"/>
</dbReference>
<dbReference type="SUPFAM" id="SSF52540">
    <property type="entry name" value="P-loop containing nucleoside triphosphate hydrolases"/>
    <property type="match status" value="1"/>
</dbReference>
<dbReference type="InterPro" id="IPR000795">
    <property type="entry name" value="T_Tr_GTP-bd_dom"/>
</dbReference>
<evidence type="ECO:0000259" key="3">
    <source>
        <dbReference type="PROSITE" id="PS51722"/>
    </source>
</evidence>
<accession>A0ABN1V2M4</accession>
<evidence type="ECO:0000313" key="4">
    <source>
        <dbReference type="EMBL" id="GAA1191727.1"/>
    </source>
</evidence>
<evidence type="ECO:0000256" key="2">
    <source>
        <dbReference type="SAM" id="MobiDB-lite"/>
    </source>
</evidence>
<dbReference type="InterPro" id="IPR009000">
    <property type="entry name" value="Transl_B-barrel_sf"/>
</dbReference>
<keyword evidence="4" id="KW-0251">Elongation factor</keyword>
<dbReference type="GO" id="GO:0003746">
    <property type="term" value="F:translation elongation factor activity"/>
    <property type="evidence" value="ECO:0007669"/>
    <property type="project" value="UniProtKB-KW"/>
</dbReference>
<dbReference type="Proteomes" id="UP001500467">
    <property type="component" value="Unassembled WGS sequence"/>
</dbReference>
<comment type="caution">
    <text evidence="4">The sequence shown here is derived from an EMBL/GenBank/DDBJ whole genome shotgun (WGS) entry which is preliminary data.</text>
</comment>
<reference evidence="4 5" key="1">
    <citation type="journal article" date="2019" name="Int. J. Syst. Evol. Microbiol.">
        <title>The Global Catalogue of Microorganisms (GCM) 10K type strain sequencing project: providing services to taxonomists for standard genome sequencing and annotation.</title>
        <authorList>
            <consortium name="The Broad Institute Genomics Platform"/>
            <consortium name="The Broad Institute Genome Sequencing Center for Infectious Disease"/>
            <person name="Wu L."/>
            <person name="Ma J."/>
        </authorList>
    </citation>
    <scope>NUCLEOTIDE SEQUENCE [LARGE SCALE GENOMIC DNA]</scope>
    <source>
        <strain evidence="4 5">JCM 13022</strain>
    </source>
</reference>
<sequence>MHVVATAGHVDHGKSTVVRALTGMEPDRLAEEQRRGLTVDLGFAWTRLPGAATDGDDGTAGDVGSTGDVVAFVDVPGHERFVPNMLAGAGPVAAAMVVVAADEGWQAQSAEHLAALDAFGVSRGVLVVTKTDRADPGEVIADARARVAATTLGEVPVVPVSGRTGAGLGDLRRALGDLVRTLPAPDAAADVRLWADRVFTIRGAGTVVTGTLGAGRIAVGDDLELSGSGRRVTVRGLQALGRDRDSVDAVARVAVNLRGVDRSGIRRGEALLTPGAWRPAREADVRLRGDKAGELHRDLVLHVGAAAVPCRVRPLGHDTARVTLREPLPLRRGDSGLLRDPGEHRVPAGVEVLDPDPPALRRRGAARERASELDGADPAVAYVRRCGVVPVAELRSRGFHPDVPVLDGLHVDADLLAALPGRAREQVADFAASDPLAAGMPVDALRRDLGVPAVLIPRVVERAGLECSDGLVRSPGAGGLPPAVDRAVAELERRLAAEPFCAPDADELARLGLGQRELAAAERAGRLVRLTDTVVLAAGALEHAAAELRRVEPPFTVSQARRAWATTRRVAVPLLELLDAQGATRRRDDGSRELV</sequence>
<feature type="domain" description="Tr-type G" evidence="3">
    <location>
        <begin position="1"/>
        <end position="183"/>
    </location>
</feature>
<dbReference type="InterPro" id="IPR057335">
    <property type="entry name" value="Beta-barrel_SelB"/>
</dbReference>